<dbReference type="RefSeq" id="WP_343952098.1">
    <property type="nucleotide sequence ID" value="NZ_BAAAHQ010000023.1"/>
</dbReference>
<gene>
    <name evidence="1" type="ORF">GCM10009560_46800</name>
</gene>
<reference evidence="2" key="1">
    <citation type="journal article" date="2019" name="Int. J. Syst. Evol. Microbiol.">
        <title>The Global Catalogue of Microorganisms (GCM) 10K type strain sequencing project: providing services to taxonomists for standard genome sequencing and annotation.</title>
        <authorList>
            <consortium name="The Broad Institute Genomics Platform"/>
            <consortium name="The Broad Institute Genome Sequencing Center for Infectious Disease"/>
            <person name="Wu L."/>
            <person name="Ma J."/>
        </authorList>
    </citation>
    <scope>NUCLEOTIDE SEQUENCE [LARGE SCALE GENOMIC DNA]</scope>
    <source>
        <strain evidence="2">JCM 11136</strain>
    </source>
</reference>
<protein>
    <submittedName>
        <fullName evidence="1">Uncharacterized protein</fullName>
    </submittedName>
</protein>
<accession>A0ABP4AJH1</accession>
<comment type="caution">
    <text evidence="1">The sequence shown here is derived from an EMBL/GenBank/DDBJ whole genome shotgun (WGS) entry which is preliminary data.</text>
</comment>
<dbReference type="Proteomes" id="UP001501578">
    <property type="component" value="Unassembled WGS sequence"/>
</dbReference>
<dbReference type="EMBL" id="BAAAHQ010000023">
    <property type="protein sequence ID" value="GAA0937435.1"/>
    <property type="molecule type" value="Genomic_DNA"/>
</dbReference>
<evidence type="ECO:0000313" key="2">
    <source>
        <dbReference type="Proteomes" id="UP001501578"/>
    </source>
</evidence>
<organism evidence="1 2">
    <name type="scientific">Nonomuraea longicatena</name>
    <dbReference type="NCBI Taxonomy" id="83682"/>
    <lineage>
        <taxon>Bacteria</taxon>
        <taxon>Bacillati</taxon>
        <taxon>Actinomycetota</taxon>
        <taxon>Actinomycetes</taxon>
        <taxon>Streptosporangiales</taxon>
        <taxon>Streptosporangiaceae</taxon>
        <taxon>Nonomuraea</taxon>
    </lineage>
</organism>
<evidence type="ECO:0000313" key="1">
    <source>
        <dbReference type="EMBL" id="GAA0937435.1"/>
    </source>
</evidence>
<name>A0ABP4AJH1_9ACTN</name>
<sequence>MTVFACARCDTLLTAPVSRVALPVHARQVYGHELIGVLMESGTYAVDPEPFGPPWRPWAENSPEQVRASGVHAPVFALSHGPREAIVIAPGDVRGTVLIPERCSGRCCGPDGRDGPNLACTGCGTAVASRIDDCGSWQAVWLDPRGVRALPVPGPALDSADWDELRERWPGTPPVERSGWWSPLWAAAVGAALAHALAASNGTRITVPAGLLADFFGRSLDALLPQRSPARPLALAGPGVPAVAGTIALTPRHPHTGEIWQPAATRDVVPLDAEVWTYLVSPRDRGPAAGGRVAPKAAHQVYRDDLSPFLPILAFRPDRDVFLDTLVRLPQVRRPWLRAIYDRVQDRLWEGPF</sequence>
<proteinExistence type="predicted"/>
<keyword evidence="2" id="KW-1185">Reference proteome</keyword>